<dbReference type="Proteomes" id="UP000735302">
    <property type="component" value="Unassembled WGS sequence"/>
</dbReference>
<keyword evidence="5" id="KW-1185">Reference proteome</keyword>
<dbReference type="InterPro" id="IPR001461">
    <property type="entry name" value="Aspartic_peptidase_A1"/>
</dbReference>
<protein>
    <submittedName>
        <fullName evidence="4">Cathepsin d</fullName>
    </submittedName>
</protein>
<dbReference type="AlphaFoldDB" id="A0AAV3ZWH5"/>
<dbReference type="PRINTS" id="PR00792">
    <property type="entry name" value="PEPSIN"/>
</dbReference>
<keyword evidence="2" id="KW-0732">Signal</keyword>
<dbReference type="PANTHER" id="PTHR47966">
    <property type="entry name" value="BETA-SITE APP-CLEAVING ENZYME, ISOFORM A-RELATED"/>
    <property type="match status" value="1"/>
</dbReference>
<dbReference type="Pfam" id="PF00026">
    <property type="entry name" value="Asp"/>
    <property type="match status" value="1"/>
</dbReference>
<reference evidence="4 5" key="1">
    <citation type="journal article" date="2021" name="Elife">
        <title>Chloroplast acquisition without the gene transfer in kleptoplastic sea slugs, Plakobranchus ocellatus.</title>
        <authorList>
            <person name="Maeda T."/>
            <person name="Takahashi S."/>
            <person name="Yoshida T."/>
            <person name="Shimamura S."/>
            <person name="Takaki Y."/>
            <person name="Nagai Y."/>
            <person name="Toyoda A."/>
            <person name="Suzuki Y."/>
            <person name="Arimoto A."/>
            <person name="Ishii H."/>
            <person name="Satoh N."/>
            <person name="Nishiyama T."/>
            <person name="Hasebe M."/>
            <person name="Maruyama T."/>
            <person name="Minagawa J."/>
            <person name="Obokata J."/>
            <person name="Shigenobu S."/>
        </authorList>
    </citation>
    <scope>NUCLEOTIDE SEQUENCE [LARGE SCALE GENOMIC DNA]</scope>
</reference>
<evidence type="ECO:0000259" key="3">
    <source>
        <dbReference type="PROSITE" id="PS51767"/>
    </source>
</evidence>
<feature type="chain" id="PRO_5043932367" evidence="2">
    <location>
        <begin position="20"/>
        <end position="346"/>
    </location>
</feature>
<dbReference type="EMBL" id="BLXT01002861">
    <property type="protein sequence ID" value="GFN98767.1"/>
    <property type="molecule type" value="Genomic_DNA"/>
</dbReference>
<dbReference type="SUPFAM" id="SSF50630">
    <property type="entry name" value="Acid proteases"/>
    <property type="match status" value="1"/>
</dbReference>
<dbReference type="InterPro" id="IPR021109">
    <property type="entry name" value="Peptidase_aspartic_dom_sf"/>
</dbReference>
<comment type="similarity">
    <text evidence="1">Belongs to the peptidase A1 family.</text>
</comment>
<name>A0AAV3ZWH5_9GAST</name>
<evidence type="ECO:0000256" key="2">
    <source>
        <dbReference type="SAM" id="SignalP"/>
    </source>
</evidence>
<dbReference type="GO" id="GO:0004190">
    <property type="term" value="F:aspartic-type endopeptidase activity"/>
    <property type="evidence" value="ECO:0007669"/>
    <property type="project" value="InterPro"/>
</dbReference>
<sequence length="346" mass="38962">MHFSLTVVFAFTLISVCAAQVKTLPVSQAMRPGWHSSVVKRPRKLPASQQTLRPHKQPLPKYSQPLDHLLQRPVRPFQPFPWPLHDHRLSTVARDVKLRNYEDVGGLMVRHQPFEEAILQPDSFEDTNFDGVLGLGSRGVFTDDEPSVFDNMVSQRLLPAPVFSLFLNRFNSSGPDSTLTIGGTNSDFYTGNFTFAPLTRSNRWQFELGGIKVSNHEGTISPWGSYAEVDSATPLIVGPLEEVDALNLRLGGAPLPGFPRKFFFDCSEVHTLPDVQFIVNGQKLSLSSKDYIVKDRNGQFSCFSLIVGKKWREETPMWTLGSPFMRAFYTQFDKGNFRIGFAKAKH</sequence>
<feature type="domain" description="Peptidase A1" evidence="3">
    <location>
        <begin position="1"/>
        <end position="342"/>
    </location>
</feature>
<evidence type="ECO:0000256" key="1">
    <source>
        <dbReference type="ARBA" id="ARBA00007447"/>
    </source>
</evidence>
<dbReference type="PROSITE" id="PS51767">
    <property type="entry name" value="PEPTIDASE_A1"/>
    <property type="match status" value="1"/>
</dbReference>
<proteinExistence type="inferred from homology"/>
<feature type="signal peptide" evidence="2">
    <location>
        <begin position="1"/>
        <end position="19"/>
    </location>
</feature>
<dbReference type="InterPro" id="IPR033121">
    <property type="entry name" value="PEPTIDASE_A1"/>
</dbReference>
<dbReference type="PANTHER" id="PTHR47966:SF51">
    <property type="entry name" value="BETA-SITE APP-CLEAVING ENZYME, ISOFORM A-RELATED"/>
    <property type="match status" value="1"/>
</dbReference>
<comment type="caution">
    <text evidence="4">The sequence shown here is derived from an EMBL/GenBank/DDBJ whole genome shotgun (WGS) entry which is preliminary data.</text>
</comment>
<dbReference type="Gene3D" id="2.40.70.10">
    <property type="entry name" value="Acid Proteases"/>
    <property type="match status" value="1"/>
</dbReference>
<gene>
    <name evidence="4" type="ORF">PoB_002527300</name>
</gene>
<dbReference type="GO" id="GO:0006508">
    <property type="term" value="P:proteolysis"/>
    <property type="evidence" value="ECO:0007669"/>
    <property type="project" value="InterPro"/>
</dbReference>
<evidence type="ECO:0000313" key="5">
    <source>
        <dbReference type="Proteomes" id="UP000735302"/>
    </source>
</evidence>
<evidence type="ECO:0000313" key="4">
    <source>
        <dbReference type="EMBL" id="GFN98767.1"/>
    </source>
</evidence>
<accession>A0AAV3ZWH5</accession>
<organism evidence="4 5">
    <name type="scientific">Plakobranchus ocellatus</name>
    <dbReference type="NCBI Taxonomy" id="259542"/>
    <lineage>
        <taxon>Eukaryota</taxon>
        <taxon>Metazoa</taxon>
        <taxon>Spiralia</taxon>
        <taxon>Lophotrochozoa</taxon>
        <taxon>Mollusca</taxon>
        <taxon>Gastropoda</taxon>
        <taxon>Heterobranchia</taxon>
        <taxon>Euthyneura</taxon>
        <taxon>Panpulmonata</taxon>
        <taxon>Sacoglossa</taxon>
        <taxon>Placobranchoidea</taxon>
        <taxon>Plakobranchidae</taxon>
        <taxon>Plakobranchus</taxon>
    </lineage>
</organism>